<sequence length="57" mass="6463">MLGGADISNGELPSYIIGANTEELTRDELLVELRYLRAEVDYLKKLKALAQQKKKQK</sequence>
<name>A0ABX8K0W5_9ENTR</name>
<dbReference type="EMBL" id="CP076838">
    <property type="protein sequence ID" value="QWW80973.1"/>
    <property type="molecule type" value="Genomic_DNA"/>
</dbReference>
<evidence type="ECO:0000313" key="2">
    <source>
        <dbReference type="Proteomes" id="UP000683497"/>
    </source>
</evidence>
<accession>A0ABX8K0W5</accession>
<proteinExistence type="predicted"/>
<reference evidence="1 2" key="1">
    <citation type="submission" date="2021-06" db="EMBL/GenBank/DDBJ databases">
        <title>Leclercia pneumoniae sp. nov.</title>
        <authorList>
            <person name="Hoenemann M."/>
            <person name="Viehweger A."/>
            <person name="Dietze N."/>
        </authorList>
    </citation>
    <scope>NUCLEOTIDE SEQUENCE [LARGE SCALE GENOMIC DNA]</scope>
    <source>
        <strain evidence="2">49125</strain>
    </source>
</reference>
<organism evidence="1 2">
    <name type="scientific">Leclercia pneumoniae</name>
    <dbReference type="NCBI Taxonomy" id="2815358"/>
    <lineage>
        <taxon>Bacteria</taxon>
        <taxon>Pseudomonadati</taxon>
        <taxon>Pseudomonadota</taxon>
        <taxon>Gammaproteobacteria</taxon>
        <taxon>Enterobacterales</taxon>
        <taxon>Enterobacteriaceae</taxon>
        <taxon>Leclercia</taxon>
    </lineage>
</organism>
<evidence type="ECO:0000313" key="1">
    <source>
        <dbReference type="EMBL" id="QWW80973.1"/>
    </source>
</evidence>
<gene>
    <name evidence="1" type="ORF">KQ929_07015</name>
</gene>
<keyword evidence="2" id="KW-1185">Reference proteome</keyword>
<evidence type="ECO:0008006" key="3">
    <source>
        <dbReference type="Google" id="ProtNLM"/>
    </source>
</evidence>
<protein>
    <recommendedName>
        <fullName evidence="3">Transposase</fullName>
    </recommendedName>
</protein>
<dbReference type="Proteomes" id="UP000683497">
    <property type="component" value="Chromosome"/>
</dbReference>